<feature type="transmembrane region" description="Helical" evidence="2">
    <location>
        <begin position="100"/>
        <end position="123"/>
    </location>
</feature>
<dbReference type="RefSeq" id="WP_008488771.1">
    <property type="nucleotide sequence ID" value="NZ_AMRG01000008.1"/>
</dbReference>
<feature type="transmembrane region" description="Helical" evidence="2">
    <location>
        <begin position="148"/>
        <end position="173"/>
    </location>
</feature>
<dbReference type="EMBL" id="AMRG01000008">
    <property type="protein sequence ID" value="EKE83725.1"/>
    <property type="molecule type" value="Genomic_DNA"/>
</dbReference>
<protein>
    <recommendedName>
        <fullName evidence="5">Integral membrane protein</fullName>
    </recommendedName>
</protein>
<feature type="transmembrane region" description="Helical" evidence="2">
    <location>
        <begin position="7"/>
        <end position="26"/>
    </location>
</feature>
<keyword evidence="2" id="KW-1133">Transmembrane helix</keyword>
<dbReference type="OrthoDB" id="9806665at2"/>
<dbReference type="InterPro" id="IPR003425">
    <property type="entry name" value="CCB3/YggT"/>
</dbReference>
<dbReference type="PATRIC" id="fig|740709.3.peg.1575"/>
<dbReference type="AlphaFoldDB" id="K2L1P3"/>
<dbReference type="eggNOG" id="COG0762">
    <property type="taxonomic scope" value="Bacteria"/>
</dbReference>
<proteinExistence type="inferred from homology"/>
<comment type="similarity">
    <text evidence="1">Belongs to the YggT family.</text>
</comment>
<accession>K2L1P3</accession>
<gene>
    <name evidence="3" type="ORF">A10D4_07750</name>
</gene>
<dbReference type="STRING" id="740709.A10D4_07750"/>
<organism evidence="3 4">
    <name type="scientific">Idiomarina xiamenensis 10-D-4</name>
    <dbReference type="NCBI Taxonomy" id="740709"/>
    <lineage>
        <taxon>Bacteria</taxon>
        <taxon>Pseudomonadati</taxon>
        <taxon>Pseudomonadota</taxon>
        <taxon>Gammaproteobacteria</taxon>
        <taxon>Alteromonadales</taxon>
        <taxon>Idiomarinaceae</taxon>
        <taxon>Idiomarina</taxon>
    </lineage>
</organism>
<dbReference type="GO" id="GO:0016020">
    <property type="term" value="C:membrane"/>
    <property type="evidence" value="ECO:0007669"/>
    <property type="project" value="InterPro"/>
</dbReference>
<evidence type="ECO:0000256" key="2">
    <source>
        <dbReference type="SAM" id="Phobius"/>
    </source>
</evidence>
<reference evidence="3 4" key="1">
    <citation type="journal article" date="2012" name="J. Bacteriol.">
        <title>Genome Sequence of Idiomarina xiamenensis Type Strain 10-D-4.</title>
        <authorList>
            <person name="Lai Q."/>
            <person name="Wang L."/>
            <person name="Wang W."/>
            <person name="Shao Z."/>
        </authorList>
    </citation>
    <scope>NUCLEOTIDE SEQUENCE [LARGE SCALE GENOMIC DNA]</scope>
    <source>
        <strain evidence="3 4">10-D-4</strain>
    </source>
</reference>
<evidence type="ECO:0000313" key="4">
    <source>
        <dbReference type="Proteomes" id="UP000014115"/>
    </source>
</evidence>
<evidence type="ECO:0000313" key="3">
    <source>
        <dbReference type="EMBL" id="EKE83725.1"/>
    </source>
</evidence>
<comment type="caution">
    <text evidence="3">The sequence shown here is derived from an EMBL/GenBank/DDBJ whole genome shotgun (WGS) entry which is preliminary data.</text>
</comment>
<evidence type="ECO:0008006" key="5">
    <source>
        <dbReference type="Google" id="ProtNLM"/>
    </source>
</evidence>
<dbReference type="PANTHER" id="PTHR33219">
    <property type="entry name" value="YLMG HOMOLOG PROTEIN 2, CHLOROPLASTIC"/>
    <property type="match status" value="1"/>
</dbReference>
<keyword evidence="2" id="KW-0472">Membrane</keyword>
<sequence length="175" mass="19277">MNNALHFLVETLIGLYLMVVILRLWLQAVQADYYNPLSQFVVKATNPLVKPLRTILPVLGRLDLAALVVALLVAALKVAAILMINYGGISIPAILLNAPIVLLAAFLSLLFWVLIIRAILSWFSQGYNPMEMLLAQLTEPLLAPIRRIIPTAGGLDFSVLILIIIVQFLRILITG</sequence>
<feature type="transmembrane region" description="Helical" evidence="2">
    <location>
        <begin position="64"/>
        <end position="88"/>
    </location>
</feature>
<keyword evidence="2" id="KW-0812">Transmembrane</keyword>
<evidence type="ECO:0000256" key="1">
    <source>
        <dbReference type="ARBA" id="ARBA00010894"/>
    </source>
</evidence>
<dbReference type="PANTHER" id="PTHR33219:SF14">
    <property type="entry name" value="PROTEIN COFACTOR ASSEMBLY OF COMPLEX C SUBUNIT B CCB3, CHLOROPLASTIC-RELATED"/>
    <property type="match status" value="1"/>
</dbReference>
<dbReference type="Pfam" id="PF02325">
    <property type="entry name" value="CCB3_YggT"/>
    <property type="match status" value="2"/>
</dbReference>
<keyword evidence="4" id="KW-1185">Reference proteome</keyword>
<dbReference type="Proteomes" id="UP000014115">
    <property type="component" value="Unassembled WGS sequence"/>
</dbReference>
<name>K2L1P3_9GAMM</name>